<dbReference type="PANTHER" id="PTHR36167">
    <property type="entry name" value="C2H2 FINGER DOMAIN TRANSCRIPTION FACTOR (EUROFUNG)-RELATED"/>
    <property type="match status" value="1"/>
</dbReference>
<feature type="compositionally biased region" description="Low complexity" evidence="1">
    <location>
        <begin position="699"/>
        <end position="711"/>
    </location>
</feature>
<feature type="compositionally biased region" description="Basic and acidic residues" evidence="1">
    <location>
        <begin position="926"/>
        <end position="938"/>
    </location>
</feature>
<organism evidence="2 3">
    <name type="scientific">Polyplosphaeria fusca</name>
    <dbReference type="NCBI Taxonomy" id="682080"/>
    <lineage>
        <taxon>Eukaryota</taxon>
        <taxon>Fungi</taxon>
        <taxon>Dikarya</taxon>
        <taxon>Ascomycota</taxon>
        <taxon>Pezizomycotina</taxon>
        <taxon>Dothideomycetes</taxon>
        <taxon>Pleosporomycetidae</taxon>
        <taxon>Pleosporales</taxon>
        <taxon>Tetraplosphaeriaceae</taxon>
        <taxon>Polyplosphaeria</taxon>
    </lineage>
</organism>
<evidence type="ECO:0008006" key="4">
    <source>
        <dbReference type="Google" id="ProtNLM"/>
    </source>
</evidence>
<protein>
    <recommendedName>
        <fullName evidence="4">Fungal N-terminal domain-containing protein</fullName>
    </recommendedName>
</protein>
<feature type="region of interest" description="Disordered" evidence="1">
    <location>
        <begin position="926"/>
        <end position="956"/>
    </location>
</feature>
<dbReference type="PANTHER" id="PTHR36167:SF4">
    <property type="entry name" value="FUNGAL N-TERMINAL DOMAIN-CONTAINING PROTEIN"/>
    <property type="match status" value="1"/>
</dbReference>
<feature type="region of interest" description="Disordered" evidence="1">
    <location>
        <begin position="596"/>
        <end position="633"/>
    </location>
</feature>
<feature type="compositionally biased region" description="Basic and acidic residues" evidence="1">
    <location>
        <begin position="420"/>
        <end position="452"/>
    </location>
</feature>
<dbReference type="GO" id="GO:0006355">
    <property type="term" value="P:regulation of DNA-templated transcription"/>
    <property type="evidence" value="ECO:0007669"/>
    <property type="project" value="InterPro"/>
</dbReference>
<feature type="compositionally biased region" description="Basic and acidic residues" evidence="1">
    <location>
        <begin position="245"/>
        <end position="270"/>
    </location>
</feature>
<feature type="region of interest" description="Disordered" evidence="1">
    <location>
        <begin position="245"/>
        <end position="279"/>
    </location>
</feature>
<proteinExistence type="predicted"/>
<dbReference type="Proteomes" id="UP000799444">
    <property type="component" value="Unassembled WGS sequence"/>
</dbReference>
<feature type="compositionally biased region" description="Basic residues" evidence="1">
    <location>
        <begin position="605"/>
        <end position="615"/>
    </location>
</feature>
<evidence type="ECO:0000313" key="2">
    <source>
        <dbReference type="EMBL" id="KAF2731290.1"/>
    </source>
</evidence>
<name>A0A9P4QTG3_9PLEO</name>
<feature type="region of interest" description="Disordered" evidence="1">
    <location>
        <begin position="418"/>
        <end position="452"/>
    </location>
</feature>
<feature type="region of interest" description="Disordered" evidence="1">
    <location>
        <begin position="291"/>
        <end position="312"/>
    </location>
</feature>
<feature type="region of interest" description="Disordered" evidence="1">
    <location>
        <begin position="692"/>
        <end position="712"/>
    </location>
</feature>
<feature type="compositionally biased region" description="Basic and acidic residues" evidence="1">
    <location>
        <begin position="218"/>
        <end position="232"/>
    </location>
</feature>
<comment type="caution">
    <text evidence="2">The sequence shown here is derived from an EMBL/GenBank/DDBJ whole genome shotgun (WGS) entry which is preliminary data.</text>
</comment>
<sequence length="956" mass="109079">MADPLSVIGSVVGVVAAGTELAIVLYKHFDTAKNAPRSMREVASNLSLLSTILENIRDVLERHKHVYKERLWKETQGILEKYEDVQKDVRELIKRQGGIRAKMKWVIVSTKMQELLLKMEGVKSAMNLVLGLINLAVVLKDPGKDLTKGTRFRKLVESVVRQNRQSIIQLQSREWSSLTEEEFEALKREREALKREKEALKRVKRSMRSINLDTDSSSSEREREAKIQHERKMTRKMEAEIPKRAMLAPEREIRREREHERGDRPEEKKPSTTQGDTASWLYGLVFGSEVTEEDNDGRKSLLEKTPARKEMDIRREQEVRTKKVENDRKFSRIPQAPQKRTMEVSGTISKLLKNWTSLDDADMESIAVTDSEPEMDNSGVTIVEENADLESEVHAVSLVSEATQDEVEDELRQRLIAKKRHEEEEAQSKGEAERRKREEEHQREMEYRRRLEREHKAEAEQKRIIAQAQLRREYELREKKEAEERAILVEKRKKAEAAAERSRIIREWEEEKREREIKEAHEESAVHERFVMERQKKAEEEAKRLRIIDEWEREKARREKVDKANLEKMLIEREIREAEKKLERDMLVQEIREEEAKARADAKLQPRRPPRRNRARRYESDDESSVSSGNVVYVEEDDDPQFTADQRILNAFFAQASHGRSATYLSIDGTKAIRCLSNGDYAQHELKRLYDASDDDQPKPSASDAPPSSTPILFHAHETQTTIQAVLSSTLANAGLHPMFEVRDTLPPPPSKARPADDPTPCLPWSKALTGSLLWNSTSVPGRSEFFEALCSHGWAPLYMRGTKSGQTWYLGPLPIHITFSRPNYVPSHKSPPSPDSLLLVPSALLEEEALCLSGMRYEVLETGFCMLDPGIDYEGILSLVASSFFHRESRLRRGAREGVGEGALGAFSEKVVEMARGVVTGVGRKEGRGGKVAKELGDGGDGGVGGEEGGVEKGA</sequence>
<accession>A0A9P4QTG3</accession>
<dbReference type="OrthoDB" id="3045089at2759"/>
<evidence type="ECO:0000313" key="3">
    <source>
        <dbReference type="Proteomes" id="UP000799444"/>
    </source>
</evidence>
<reference evidence="2" key="1">
    <citation type="journal article" date="2020" name="Stud. Mycol.">
        <title>101 Dothideomycetes genomes: a test case for predicting lifestyles and emergence of pathogens.</title>
        <authorList>
            <person name="Haridas S."/>
            <person name="Albert R."/>
            <person name="Binder M."/>
            <person name="Bloem J."/>
            <person name="Labutti K."/>
            <person name="Salamov A."/>
            <person name="Andreopoulos B."/>
            <person name="Baker S."/>
            <person name="Barry K."/>
            <person name="Bills G."/>
            <person name="Bluhm B."/>
            <person name="Cannon C."/>
            <person name="Castanera R."/>
            <person name="Culley D."/>
            <person name="Daum C."/>
            <person name="Ezra D."/>
            <person name="Gonzalez J."/>
            <person name="Henrissat B."/>
            <person name="Kuo A."/>
            <person name="Liang C."/>
            <person name="Lipzen A."/>
            <person name="Lutzoni F."/>
            <person name="Magnuson J."/>
            <person name="Mondo S."/>
            <person name="Nolan M."/>
            <person name="Ohm R."/>
            <person name="Pangilinan J."/>
            <person name="Park H.-J."/>
            <person name="Ramirez L."/>
            <person name="Alfaro M."/>
            <person name="Sun H."/>
            <person name="Tritt A."/>
            <person name="Yoshinaga Y."/>
            <person name="Zwiers L.-H."/>
            <person name="Turgeon B."/>
            <person name="Goodwin S."/>
            <person name="Spatafora J."/>
            <person name="Crous P."/>
            <person name="Grigoriev I."/>
        </authorList>
    </citation>
    <scope>NUCLEOTIDE SEQUENCE</scope>
    <source>
        <strain evidence="2">CBS 125425</strain>
    </source>
</reference>
<feature type="compositionally biased region" description="Gly residues" evidence="1">
    <location>
        <begin position="940"/>
        <end position="950"/>
    </location>
</feature>
<evidence type="ECO:0000256" key="1">
    <source>
        <dbReference type="SAM" id="MobiDB-lite"/>
    </source>
</evidence>
<dbReference type="InterPro" id="IPR039327">
    <property type="entry name" value="CON7-like"/>
</dbReference>
<keyword evidence="3" id="KW-1185">Reference proteome</keyword>
<dbReference type="AlphaFoldDB" id="A0A9P4QTG3"/>
<feature type="region of interest" description="Disordered" evidence="1">
    <location>
        <begin position="210"/>
        <end position="232"/>
    </location>
</feature>
<feature type="compositionally biased region" description="Basic and acidic residues" evidence="1">
    <location>
        <begin position="296"/>
        <end position="312"/>
    </location>
</feature>
<gene>
    <name evidence="2" type="ORF">EJ04DRAFT_554854</name>
</gene>
<dbReference type="EMBL" id="ML996199">
    <property type="protein sequence ID" value="KAF2731290.1"/>
    <property type="molecule type" value="Genomic_DNA"/>
</dbReference>